<dbReference type="EMBL" id="BAABBM010000001">
    <property type="protein sequence ID" value="GAA3904232.1"/>
    <property type="molecule type" value="Genomic_DNA"/>
</dbReference>
<organism evidence="1 2">
    <name type="scientific">Sphingomonas limnosediminicola</name>
    <dbReference type="NCBI Taxonomy" id="940133"/>
    <lineage>
        <taxon>Bacteria</taxon>
        <taxon>Pseudomonadati</taxon>
        <taxon>Pseudomonadota</taxon>
        <taxon>Alphaproteobacteria</taxon>
        <taxon>Sphingomonadales</taxon>
        <taxon>Sphingomonadaceae</taxon>
        <taxon>Sphingomonas</taxon>
    </lineage>
</organism>
<proteinExistence type="predicted"/>
<keyword evidence="2" id="KW-1185">Reference proteome</keyword>
<evidence type="ECO:0000313" key="2">
    <source>
        <dbReference type="Proteomes" id="UP001500827"/>
    </source>
</evidence>
<dbReference type="Gene3D" id="1.10.30.50">
    <property type="match status" value="1"/>
</dbReference>
<gene>
    <name evidence="1" type="ORF">GCM10022276_23580</name>
</gene>
<evidence type="ECO:0008006" key="3">
    <source>
        <dbReference type="Google" id="ProtNLM"/>
    </source>
</evidence>
<name>A0ABP7LLH7_9SPHN</name>
<comment type="caution">
    <text evidence="1">The sequence shown here is derived from an EMBL/GenBank/DDBJ whole genome shotgun (WGS) entry which is preliminary data.</text>
</comment>
<protein>
    <recommendedName>
        <fullName evidence="3">HNH endonuclease</fullName>
    </recommendedName>
</protein>
<sequence length="115" mass="13581">MSSTLIARYVTPWKFRREQDAQRLHAIRQRDGDDCRRCRRPMRFDLPAGHDSGPKVEIIVPATTDEEEALDNLCLCHRRCNAENADFTREVQERVRRKNEAELFSRSRRRAAKRA</sequence>
<reference evidence="2" key="1">
    <citation type="journal article" date="2019" name="Int. J. Syst. Evol. Microbiol.">
        <title>The Global Catalogue of Microorganisms (GCM) 10K type strain sequencing project: providing services to taxonomists for standard genome sequencing and annotation.</title>
        <authorList>
            <consortium name="The Broad Institute Genomics Platform"/>
            <consortium name="The Broad Institute Genome Sequencing Center for Infectious Disease"/>
            <person name="Wu L."/>
            <person name="Ma J."/>
        </authorList>
    </citation>
    <scope>NUCLEOTIDE SEQUENCE [LARGE SCALE GENOMIC DNA]</scope>
    <source>
        <strain evidence="2">JCM 17543</strain>
    </source>
</reference>
<dbReference type="Proteomes" id="UP001500827">
    <property type="component" value="Unassembled WGS sequence"/>
</dbReference>
<evidence type="ECO:0000313" key="1">
    <source>
        <dbReference type="EMBL" id="GAA3904232.1"/>
    </source>
</evidence>
<accession>A0ABP7LLH7</accession>